<dbReference type="InterPro" id="IPR029479">
    <property type="entry name" value="Nitroreductase"/>
</dbReference>
<dbReference type="PANTHER" id="PTHR43673">
    <property type="entry name" value="NAD(P)H NITROREDUCTASE YDGI-RELATED"/>
    <property type="match status" value="1"/>
</dbReference>
<keyword evidence="2" id="KW-0560">Oxidoreductase</keyword>
<evidence type="ECO:0000256" key="1">
    <source>
        <dbReference type="ARBA" id="ARBA00007118"/>
    </source>
</evidence>
<dbReference type="PANTHER" id="PTHR43673:SF10">
    <property type="entry name" value="NADH DEHYDROGENASE_NAD(P)H NITROREDUCTASE XCC3605-RELATED"/>
    <property type="match status" value="1"/>
</dbReference>
<dbReference type="AlphaFoldDB" id="A0A2Y9B7S3"/>
<evidence type="ECO:0000313" key="5">
    <source>
        <dbReference type="Proteomes" id="UP000245845"/>
    </source>
</evidence>
<sequence length="182" mass="20478">MNVIDCIKTRRSIRKYKPDPIDHSIINSIVDAASYSPSWKNTQITRYIAIEDSSLLGKIADEFTREHNANIIRQAPMLIAVTFIKGRCGFERDGSYSTKKGDRWQMCDVGIACQTFCLAAKEYGLGTVIMGIFDEDGITELLNIPEDQELAALIAIGYPESEPEPPKRKSARELLVYYPNNL</sequence>
<evidence type="ECO:0000256" key="2">
    <source>
        <dbReference type="ARBA" id="ARBA00023002"/>
    </source>
</evidence>
<dbReference type="InterPro" id="IPR000415">
    <property type="entry name" value="Nitroreductase-like"/>
</dbReference>
<dbReference type="GO" id="GO:0016491">
    <property type="term" value="F:oxidoreductase activity"/>
    <property type="evidence" value="ECO:0007669"/>
    <property type="project" value="UniProtKB-KW"/>
</dbReference>
<evidence type="ECO:0000259" key="3">
    <source>
        <dbReference type="Pfam" id="PF00881"/>
    </source>
</evidence>
<comment type="similarity">
    <text evidence="1">Belongs to the nitroreductase family.</text>
</comment>
<dbReference type="Gene3D" id="3.40.109.10">
    <property type="entry name" value="NADH Oxidase"/>
    <property type="match status" value="1"/>
</dbReference>
<dbReference type="Proteomes" id="UP000245845">
    <property type="component" value="Unassembled WGS sequence"/>
</dbReference>
<name>A0A2Y9B7S3_9FIRM</name>
<protein>
    <submittedName>
        <fullName evidence="4">Nitroreductase</fullName>
    </submittedName>
</protein>
<proteinExistence type="inferred from homology"/>
<feature type="domain" description="Nitroreductase" evidence="3">
    <location>
        <begin position="7"/>
        <end position="63"/>
    </location>
</feature>
<feature type="domain" description="Nitroreductase" evidence="3">
    <location>
        <begin position="66"/>
        <end position="158"/>
    </location>
</feature>
<dbReference type="RefSeq" id="WP_109729203.1">
    <property type="nucleotide sequence ID" value="NZ_BAAACK010000007.1"/>
</dbReference>
<keyword evidence="5" id="KW-1185">Reference proteome</keyword>
<dbReference type="SUPFAM" id="SSF55469">
    <property type="entry name" value="FMN-dependent nitroreductase-like"/>
    <property type="match status" value="1"/>
</dbReference>
<evidence type="ECO:0000313" key="4">
    <source>
        <dbReference type="EMBL" id="PWJ31806.1"/>
    </source>
</evidence>
<dbReference type="Pfam" id="PF00881">
    <property type="entry name" value="Nitroreductase"/>
    <property type="match status" value="2"/>
</dbReference>
<reference evidence="4 5" key="1">
    <citation type="submission" date="2018-05" db="EMBL/GenBank/DDBJ databases">
        <title>The Hungate 1000. A catalogue of reference genomes from the rumen microbiome.</title>
        <authorList>
            <person name="Kelly W."/>
        </authorList>
    </citation>
    <scope>NUCLEOTIDE SEQUENCE [LARGE SCALE GENOMIC DNA]</scope>
    <source>
        <strain evidence="4 5">NLAE-zl-C242</strain>
    </source>
</reference>
<dbReference type="OrthoDB" id="9812105at2"/>
<organism evidence="4 5">
    <name type="scientific">Faecalicatena orotica</name>
    <dbReference type="NCBI Taxonomy" id="1544"/>
    <lineage>
        <taxon>Bacteria</taxon>
        <taxon>Bacillati</taxon>
        <taxon>Bacillota</taxon>
        <taxon>Clostridia</taxon>
        <taxon>Lachnospirales</taxon>
        <taxon>Lachnospiraceae</taxon>
        <taxon>Faecalicatena</taxon>
    </lineage>
</organism>
<dbReference type="EMBL" id="QGDL01000001">
    <property type="protein sequence ID" value="PWJ31806.1"/>
    <property type="molecule type" value="Genomic_DNA"/>
</dbReference>
<comment type="caution">
    <text evidence="4">The sequence shown here is derived from an EMBL/GenBank/DDBJ whole genome shotgun (WGS) entry which is preliminary data.</text>
</comment>
<accession>A0A2Y9B7S3</accession>
<gene>
    <name evidence="4" type="ORF">A8806_10193</name>
</gene>